<protein>
    <submittedName>
        <fullName evidence="2">Phosphatidylinositol phosphatase PTPRQ</fullName>
    </submittedName>
</protein>
<feature type="non-terminal residue" evidence="2">
    <location>
        <position position="208"/>
    </location>
</feature>
<evidence type="ECO:0000313" key="2">
    <source>
        <dbReference type="EMBL" id="JAP50407.1"/>
    </source>
</evidence>
<dbReference type="SUPFAM" id="SSF49265">
    <property type="entry name" value="Fibronectin type III"/>
    <property type="match status" value="1"/>
</dbReference>
<organism evidence="2">
    <name type="scientific">Schistocephalus solidus</name>
    <name type="common">Tapeworm</name>
    <dbReference type="NCBI Taxonomy" id="70667"/>
    <lineage>
        <taxon>Eukaryota</taxon>
        <taxon>Metazoa</taxon>
        <taxon>Spiralia</taxon>
        <taxon>Lophotrochozoa</taxon>
        <taxon>Platyhelminthes</taxon>
        <taxon>Cestoda</taxon>
        <taxon>Eucestoda</taxon>
        <taxon>Diphyllobothriidea</taxon>
        <taxon>Diphyllobothriidae</taxon>
        <taxon>Schistocephalus</taxon>
    </lineage>
</organism>
<dbReference type="CDD" id="cd00063">
    <property type="entry name" value="FN3"/>
    <property type="match status" value="2"/>
</dbReference>
<accession>A0A0X3PKM9</accession>
<sequence length="208" mass="22908">TTWPSAGQRVTNIRFPRTKFRSIMVAWSAPDKPEGIIKLYKVFLRSREDRRTIDVTAPKTETTFTNLYPNTAYTIIIQTENLQLNGQGGGIGKKSTATVTTFADQSVTNVTFSEITTASFKVSWQAPYLSNGEIPTYKIESINTNTGRKLTMEVLTYETTFTGLDPNTTYNISIMTENKPLDGHGVGLGSPVTATITTLPLAGQRVTN</sequence>
<dbReference type="Pfam" id="PF00041">
    <property type="entry name" value="fn3"/>
    <property type="match status" value="2"/>
</dbReference>
<gene>
    <name evidence="2" type="primary">PTPRQ</name>
    <name evidence="2" type="ORF">TR116256</name>
</gene>
<proteinExistence type="predicted"/>
<dbReference type="PANTHER" id="PTHR46957">
    <property type="entry name" value="CYTOKINE RECEPTOR"/>
    <property type="match status" value="1"/>
</dbReference>
<dbReference type="Gene3D" id="2.60.40.10">
    <property type="entry name" value="Immunoglobulins"/>
    <property type="match status" value="2"/>
</dbReference>
<dbReference type="PANTHER" id="PTHR46957:SF3">
    <property type="entry name" value="CYTOKINE RECEPTOR"/>
    <property type="match status" value="1"/>
</dbReference>
<feature type="domain" description="Fibronectin type-III" evidence="1">
    <location>
        <begin position="106"/>
        <end position="201"/>
    </location>
</feature>
<dbReference type="InterPro" id="IPR050713">
    <property type="entry name" value="RTP_Phos/Ushers"/>
</dbReference>
<dbReference type="EMBL" id="GEEE01012818">
    <property type="protein sequence ID" value="JAP50407.1"/>
    <property type="molecule type" value="Transcribed_RNA"/>
</dbReference>
<evidence type="ECO:0000259" key="1">
    <source>
        <dbReference type="PROSITE" id="PS50853"/>
    </source>
</evidence>
<dbReference type="PROSITE" id="PS50853">
    <property type="entry name" value="FN3"/>
    <property type="match status" value="2"/>
</dbReference>
<dbReference type="InterPro" id="IPR036116">
    <property type="entry name" value="FN3_sf"/>
</dbReference>
<dbReference type="SMART" id="SM00060">
    <property type="entry name" value="FN3"/>
    <property type="match status" value="2"/>
</dbReference>
<feature type="non-terminal residue" evidence="2">
    <location>
        <position position="1"/>
    </location>
</feature>
<dbReference type="GO" id="GO:0016020">
    <property type="term" value="C:membrane"/>
    <property type="evidence" value="ECO:0007669"/>
    <property type="project" value="UniProtKB-SubCell"/>
</dbReference>
<reference evidence="2" key="1">
    <citation type="submission" date="2016-01" db="EMBL/GenBank/DDBJ databases">
        <title>Reference transcriptome for the parasite Schistocephalus solidus: insights into the molecular evolution of parasitism.</title>
        <authorList>
            <person name="Hebert F.O."/>
            <person name="Grambauer S."/>
            <person name="Barber I."/>
            <person name="Landry C.R."/>
            <person name="Aubin-Horth N."/>
        </authorList>
    </citation>
    <scope>NUCLEOTIDE SEQUENCE</scope>
</reference>
<name>A0A0X3PKM9_SCHSO</name>
<dbReference type="AlphaFoldDB" id="A0A0X3PKM9"/>
<dbReference type="InterPro" id="IPR013783">
    <property type="entry name" value="Ig-like_fold"/>
</dbReference>
<feature type="domain" description="Fibronectin type-III" evidence="1">
    <location>
        <begin position="9"/>
        <end position="104"/>
    </location>
</feature>
<dbReference type="InterPro" id="IPR003961">
    <property type="entry name" value="FN3_dom"/>
</dbReference>